<accession>A0A6V6ZED3</accession>
<comment type="caution">
    <text evidence="2">The sequence shown here is derived from an EMBL/GenBank/DDBJ whole genome shotgun (WGS) entry which is preliminary data.</text>
</comment>
<dbReference type="GO" id="GO:0016758">
    <property type="term" value="F:hexosyltransferase activity"/>
    <property type="evidence" value="ECO:0007669"/>
    <property type="project" value="UniProtKB-ARBA"/>
</dbReference>
<reference evidence="2 3" key="1">
    <citation type="submission" date="2020-06" db="EMBL/GenBank/DDBJ databases">
        <authorList>
            <person name="Criscuolo A."/>
        </authorList>
    </citation>
    <scope>NUCLEOTIDE SEQUENCE [LARGE SCALE GENOMIC DNA]</scope>
    <source>
        <strain evidence="3">CIP 110025</strain>
    </source>
</reference>
<dbReference type="SUPFAM" id="SSF53448">
    <property type="entry name" value="Nucleotide-diphospho-sugar transferases"/>
    <property type="match status" value="1"/>
</dbReference>
<name>A0A6V6ZED3_9FLAO</name>
<organism evidence="2 3">
    <name type="scientific">Flavobacterium chungangense</name>
    <dbReference type="NCBI Taxonomy" id="554283"/>
    <lineage>
        <taxon>Bacteria</taxon>
        <taxon>Pseudomonadati</taxon>
        <taxon>Bacteroidota</taxon>
        <taxon>Flavobacteriia</taxon>
        <taxon>Flavobacteriales</taxon>
        <taxon>Flavobacteriaceae</taxon>
        <taxon>Flavobacterium</taxon>
    </lineage>
</organism>
<dbReference type="PANTHER" id="PTHR22916:SF3">
    <property type="entry name" value="UDP-GLCNAC:BETAGAL BETA-1,3-N-ACETYLGLUCOSAMINYLTRANSFERASE-LIKE PROTEIN 1"/>
    <property type="match status" value="1"/>
</dbReference>
<dbReference type="Pfam" id="PF00535">
    <property type="entry name" value="Glycos_transf_2"/>
    <property type="match status" value="1"/>
</dbReference>
<dbReference type="RefSeq" id="WP_167343441.1">
    <property type="nucleotide sequence ID" value="NZ_CAIJDO010000303.1"/>
</dbReference>
<gene>
    <name evidence="2" type="ORF">FLACHUCJ7_04426</name>
</gene>
<dbReference type="CDD" id="cd00761">
    <property type="entry name" value="Glyco_tranf_GTA_type"/>
    <property type="match status" value="1"/>
</dbReference>
<dbReference type="PANTHER" id="PTHR22916">
    <property type="entry name" value="GLYCOSYLTRANSFERASE"/>
    <property type="match status" value="1"/>
</dbReference>
<evidence type="ECO:0000313" key="3">
    <source>
        <dbReference type="Proteomes" id="UP000556700"/>
    </source>
</evidence>
<evidence type="ECO:0000259" key="1">
    <source>
        <dbReference type="Pfam" id="PF00535"/>
    </source>
</evidence>
<keyword evidence="3" id="KW-1185">Reference proteome</keyword>
<dbReference type="Gene3D" id="3.90.550.10">
    <property type="entry name" value="Spore Coat Polysaccharide Biosynthesis Protein SpsA, Chain A"/>
    <property type="match status" value="1"/>
</dbReference>
<dbReference type="InterPro" id="IPR001173">
    <property type="entry name" value="Glyco_trans_2-like"/>
</dbReference>
<sequence length="317" mass="37538">MKPLVSIIIPFYNRKHLILETLESIGSQSFQNWECILVDDHSTDHSFEIISDFIKKDSRFRLFKRPDNRIKGANACRNYGFEVSQGEFVNWFDSDDIMHPEFILQKITTLQEKTNLDGVISKTMMFKETITQITGRENRTFLTQNTLVDFLTLKISWYLPDVMWKMSFLKSQKLLFDEILLAGQDGDFYARILLENPNLKVVDSYLTYYRKHENNITSHIDNRKKAVLKVSHLHSVVRLIELLEKRDKLSNELRLYYFKSMMKYLPFVISNTADLICLFKLLKKLTFFKKDYLMLWSKVIVAYFCFKIIGKGEKLLK</sequence>
<proteinExistence type="predicted"/>
<dbReference type="AlphaFoldDB" id="A0A6V6ZED3"/>
<dbReference type="EMBL" id="CAIJDO010000303">
    <property type="protein sequence ID" value="CAD0009784.1"/>
    <property type="molecule type" value="Genomic_DNA"/>
</dbReference>
<protein>
    <recommendedName>
        <fullName evidence="1">Glycosyltransferase 2-like domain-containing protein</fullName>
    </recommendedName>
</protein>
<dbReference type="InterPro" id="IPR029044">
    <property type="entry name" value="Nucleotide-diphossugar_trans"/>
</dbReference>
<evidence type="ECO:0000313" key="2">
    <source>
        <dbReference type="EMBL" id="CAD0009784.1"/>
    </source>
</evidence>
<dbReference type="Proteomes" id="UP000556700">
    <property type="component" value="Unassembled WGS sequence"/>
</dbReference>
<feature type="domain" description="Glycosyltransferase 2-like" evidence="1">
    <location>
        <begin position="6"/>
        <end position="142"/>
    </location>
</feature>